<evidence type="ECO:0000313" key="2">
    <source>
        <dbReference type="Proteomes" id="UP000649617"/>
    </source>
</evidence>
<dbReference type="AlphaFoldDB" id="A0A812R7G9"/>
<organism evidence="1 2">
    <name type="scientific">Symbiodinium pilosum</name>
    <name type="common">Dinoflagellate</name>
    <dbReference type="NCBI Taxonomy" id="2952"/>
    <lineage>
        <taxon>Eukaryota</taxon>
        <taxon>Sar</taxon>
        <taxon>Alveolata</taxon>
        <taxon>Dinophyceae</taxon>
        <taxon>Suessiales</taxon>
        <taxon>Symbiodiniaceae</taxon>
        <taxon>Symbiodinium</taxon>
    </lineage>
</organism>
<comment type="caution">
    <text evidence="1">The sequence shown here is derived from an EMBL/GenBank/DDBJ whole genome shotgun (WGS) entry which is preliminary data.</text>
</comment>
<sequence>MLWQTNFMLQRLATPGEKVQLDAPPMPQEWGPTIKSFAHDPAIQPTVFIGGRLQGRSITSPYNWPTTNATPVHERKASFAHEGSRVWGCGNLMLPVSVWHLHDNCRPSLNPDNLPSNKIPNPDYQKTFSTTQGVGLNPSFKFFVTLNHYVLSFKPLKNLFRAPKPTPWFLYTLMFLEGP</sequence>
<reference evidence="1" key="1">
    <citation type="submission" date="2021-02" db="EMBL/GenBank/DDBJ databases">
        <authorList>
            <person name="Dougan E. K."/>
            <person name="Rhodes N."/>
            <person name="Thang M."/>
            <person name="Chan C."/>
        </authorList>
    </citation>
    <scope>NUCLEOTIDE SEQUENCE</scope>
</reference>
<keyword evidence="2" id="KW-1185">Reference proteome</keyword>
<dbReference type="Proteomes" id="UP000649617">
    <property type="component" value="Unassembled WGS sequence"/>
</dbReference>
<protein>
    <submittedName>
        <fullName evidence="1">Uncharacterized protein</fullName>
    </submittedName>
</protein>
<gene>
    <name evidence="1" type="ORF">SPIL2461_LOCUS10448</name>
</gene>
<dbReference type="EMBL" id="CAJNIZ010019446">
    <property type="protein sequence ID" value="CAE7426304.1"/>
    <property type="molecule type" value="Genomic_DNA"/>
</dbReference>
<evidence type="ECO:0000313" key="1">
    <source>
        <dbReference type="EMBL" id="CAE7426304.1"/>
    </source>
</evidence>
<accession>A0A812R7G9</accession>
<name>A0A812R7G9_SYMPI</name>
<proteinExistence type="predicted"/>